<gene>
    <name evidence="1" type="ORF">K2173_019653</name>
</gene>
<organism evidence="1 2">
    <name type="scientific">Erythroxylum novogranatense</name>
    <dbReference type="NCBI Taxonomy" id="1862640"/>
    <lineage>
        <taxon>Eukaryota</taxon>
        <taxon>Viridiplantae</taxon>
        <taxon>Streptophyta</taxon>
        <taxon>Embryophyta</taxon>
        <taxon>Tracheophyta</taxon>
        <taxon>Spermatophyta</taxon>
        <taxon>Magnoliopsida</taxon>
        <taxon>eudicotyledons</taxon>
        <taxon>Gunneridae</taxon>
        <taxon>Pentapetalae</taxon>
        <taxon>rosids</taxon>
        <taxon>fabids</taxon>
        <taxon>Malpighiales</taxon>
        <taxon>Erythroxylaceae</taxon>
        <taxon>Erythroxylum</taxon>
    </lineage>
</organism>
<protein>
    <submittedName>
        <fullName evidence="1">Uncharacterized protein</fullName>
    </submittedName>
</protein>
<proteinExistence type="predicted"/>
<dbReference type="EMBL" id="JAIWQS010000008">
    <property type="protein sequence ID" value="KAJ8899948.1"/>
    <property type="molecule type" value="Genomic_DNA"/>
</dbReference>
<accession>A0AAV8UFV2</accession>
<reference evidence="1 2" key="1">
    <citation type="submission" date="2021-09" db="EMBL/GenBank/DDBJ databases">
        <title>Genomic insights and catalytic innovation underlie evolution of tropane alkaloids biosynthesis.</title>
        <authorList>
            <person name="Wang Y.-J."/>
            <person name="Tian T."/>
            <person name="Huang J.-P."/>
            <person name="Huang S.-X."/>
        </authorList>
    </citation>
    <scope>NUCLEOTIDE SEQUENCE [LARGE SCALE GENOMIC DNA]</scope>
    <source>
        <strain evidence="1">KIB-2018</strain>
        <tissue evidence="1">Leaf</tissue>
    </source>
</reference>
<comment type="caution">
    <text evidence="1">The sequence shown here is derived from an EMBL/GenBank/DDBJ whole genome shotgun (WGS) entry which is preliminary data.</text>
</comment>
<evidence type="ECO:0000313" key="2">
    <source>
        <dbReference type="Proteomes" id="UP001159364"/>
    </source>
</evidence>
<keyword evidence="2" id="KW-1185">Reference proteome</keyword>
<sequence length="203" mass="23417">MDEPQDFTNYSSLLGDSSVFAATHEDCPSSTSYPHLVLDYDYPFQEGFFDYFVSQPYQNVEVYSVERIQETEQPLFTNSTSYGNEYDCCFDFSGCCADNPLSYDDNADYISDLENAEDWFRSETLDNSVNLYEHTQNQLSWDESPWSNYPSWLDFVKEEGGTSYCKQEPLYGSTYSIDDLGICEGIFGYWPCMTQKHPEALVL</sequence>
<evidence type="ECO:0000313" key="1">
    <source>
        <dbReference type="EMBL" id="KAJ8899948.1"/>
    </source>
</evidence>
<name>A0AAV8UFV2_9ROSI</name>
<dbReference type="AlphaFoldDB" id="A0AAV8UFV2"/>
<dbReference type="Proteomes" id="UP001159364">
    <property type="component" value="Linkage Group LG08"/>
</dbReference>